<organism evidence="5 6">
    <name type="scientific">Geothrix rubra</name>
    <dbReference type="NCBI Taxonomy" id="2927977"/>
    <lineage>
        <taxon>Bacteria</taxon>
        <taxon>Pseudomonadati</taxon>
        <taxon>Acidobacteriota</taxon>
        <taxon>Holophagae</taxon>
        <taxon>Holophagales</taxon>
        <taxon>Holophagaceae</taxon>
        <taxon>Geothrix</taxon>
    </lineage>
</organism>
<keyword evidence="3" id="KW-1133">Transmembrane helix</keyword>
<feature type="compositionally biased region" description="Pro residues" evidence="2">
    <location>
        <begin position="119"/>
        <end position="129"/>
    </location>
</feature>
<keyword evidence="3" id="KW-0472">Membrane</keyword>
<feature type="region of interest" description="Disordered" evidence="2">
    <location>
        <begin position="116"/>
        <end position="160"/>
    </location>
</feature>
<comment type="caution">
    <text evidence="5">The sequence shown here is derived from an EMBL/GenBank/DDBJ whole genome shotgun (WGS) entry which is preliminary data.</text>
</comment>
<evidence type="ECO:0000256" key="3">
    <source>
        <dbReference type="SAM" id="Phobius"/>
    </source>
</evidence>
<proteinExistence type="predicted"/>
<dbReference type="EMBL" id="BSDD01000001">
    <property type="protein sequence ID" value="GLH69158.1"/>
    <property type="molecule type" value="Genomic_DNA"/>
</dbReference>
<evidence type="ECO:0000256" key="1">
    <source>
        <dbReference type="SAM" id="Coils"/>
    </source>
</evidence>
<name>A0ABQ5Q3A7_9BACT</name>
<feature type="coiled-coil region" evidence="1">
    <location>
        <begin position="77"/>
        <end position="114"/>
    </location>
</feature>
<evidence type="ECO:0000313" key="5">
    <source>
        <dbReference type="EMBL" id="GLH69158.1"/>
    </source>
</evidence>
<keyword evidence="1" id="KW-0175">Coiled coil</keyword>
<feature type="transmembrane region" description="Helical" evidence="3">
    <location>
        <begin position="43"/>
        <end position="65"/>
    </location>
</feature>
<dbReference type="CDD" id="cd12797">
    <property type="entry name" value="M23_peptidase"/>
    <property type="match status" value="1"/>
</dbReference>
<dbReference type="InterPro" id="IPR011055">
    <property type="entry name" value="Dup_hybrid_motif"/>
</dbReference>
<sequence>MSTQPERRRAVRSSRPDSGRWLTVMVVFSHRTFRWSLTRRLMVWMLGIVAGFSALAMIGSGYGLWATKKIMSFSRLQQETRRQQDQLRSSLDQAQELEAEMETLRKQHTELLKLLDPKGPAPAIPPPGSPAGRGTPAEPKAAAKLPPGTQQRISKLQDELDQTSRQIELVKTRMEPVLWAWSHTPSIPPTAGFLSSGFGVRISPFSKGNEVGDGLLGYHTGLDISNALDTPIQATADGTVEEAGWMDRYGNGVVLRHTPELETLYAHMDRVAVKVGQQVSRGDILGYMGRTGNATGVHLHYEVRIAGHPVNPTPYLKLQRQWLHAIGRQS</sequence>
<dbReference type="Gene3D" id="2.70.70.10">
    <property type="entry name" value="Glucose Permease (Domain IIA)"/>
    <property type="match status" value="1"/>
</dbReference>
<evidence type="ECO:0000256" key="2">
    <source>
        <dbReference type="SAM" id="MobiDB-lite"/>
    </source>
</evidence>
<dbReference type="SUPFAM" id="SSF51261">
    <property type="entry name" value="Duplicated hybrid motif"/>
    <property type="match status" value="1"/>
</dbReference>
<dbReference type="InterPro" id="IPR050570">
    <property type="entry name" value="Cell_wall_metabolism_enzyme"/>
</dbReference>
<dbReference type="InterPro" id="IPR016047">
    <property type="entry name" value="M23ase_b-sheet_dom"/>
</dbReference>
<keyword evidence="6" id="KW-1185">Reference proteome</keyword>
<reference evidence="5 6" key="1">
    <citation type="journal article" date="2023" name="Antonie Van Leeuwenhoek">
        <title>Mesoterricola silvestris gen. nov., sp. nov., Mesoterricola sediminis sp. nov., Geothrix oryzae sp. nov., Geothrix edaphica sp. nov., Geothrix rubra sp. nov., and Geothrix limicola sp. nov., six novel members of Acidobacteriota isolated from soils.</title>
        <authorList>
            <person name="Itoh H."/>
            <person name="Sugisawa Y."/>
            <person name="Mise K."/>
            <person name="Xu Z."/>
            <person name="Kuniyasu M."/>
            <person name="Ushijima N."/>
            <person name="Kawano K."/>
            <person name="Kobayashi E."/>
            <person name="Shiratori Y."/>
            <person name="Masuda Y."/>
            <person name="Senoo K."/>
        </authorList>
    </citation>
    <scope>NUCLEOTIDE SEQUENCE [LARGE SCALE GENOMIC DNA]</scope>
    <source>
        <strain evidence="5 6">Red803</strain>
    </source>
</reference>
<dbReference type="PANTHER" id="PTHR21666:SF270">
    <property type="entry name" value="MUREIN HYDROLASE ACTIVATOR ENVC"/>
    <property type="match status" value="1"/>
</dbReference>
<feature type="domain" description="M23ase beta-sheet core" evidence="4">
    <location>
        <begin position="218"/>
        <end position="312"/>
    </location>
</feature>
<dbReference type="Proteomes" id="UP001165089">
    <property type="component" value="Unassembled WGS sequence"/>
</dbReference>
<evidence type="ECO:0000313" key="6">
    <source>
        <dbReference type="Proteomes" id="UP001165089"/>
    </source>
</evidence>
<dbReference type="PANTHER" id="PTHR21666">
    <property type="entry name" value="PEPTIDASE-RELATED"/>
    <property type="match status" value="1"/>
</dbReference>
<protein>
    <submittedName>
        <fullName evidence="5">Peptidase M24</fullName>
    </submittedName>
</protein>
<keyword evidence="3" id="KW-0812">Transmembrane</keyword>
<accession>A0ABQ5Q3A7</accession>
<gene>
    <name evidence="5" type="ORF">GETHPA_06910</name>
</gene>
<evidence type="ECO:0000259" key="4">
    <source>
        <dbReference type="Pfam" id="PF01551"/>
    </source>
</evidence>
<dbReference type="Pfam" id="PF01551">
    <property type="entry name" value="Peptidase_M23"/>
    <property type="match status" value="1"/>
</dbReference>
<feature type="compositionally biased region" description="Low complexity" evidence="2">
    <location>
        <begin position="130"/>
        <end position="147"/>
    </location>
</feature>